<organism evidence="1 2">
    <name type="scientific">Dillenia turbinata</name>
    <dbReference type="NCBI Taxonomy" id="194707"/>
    <lineage>
        <taxon>Eukaryota</taxon>
        <taxon>Viridiplantae</taxon>
        <taxon>Streptophyta</taxon>
        <taxon>Embryophyta</taxon>
        <taxon>Tracheophyta</taxon>
        <taxon>Spermatophyta</taxon>
        <taxon>Magnoliopsida</taxon>
        <taxon>eudicotyledons</taxon>
        <taxon>Gunneridae</taxon>
        <taxon>Pentapetalae</taxon>
        <taxon>Dilleniales</taxon>
        <taxon>Dilleniaceae</taxon>
        <taxon>Dillenia</taxon>
    </lineage>
</organism>
<name>A0AAN8W6E3_9MAGN</name>
<dbReference type="EMBL" id="JBAMMX010000003">
    <property type="protein sequence ID" value="KAK6944074.1"/>
    <property type="molecule type" value="Genomic_DNA"/>
</dbReference>
<evidence type="ECO:0000313" key="1">
    <source>
        <dbReference type="EMBL" id="KAK6944074.1"/>
    </source>
</evidence>
<sequence length="123" mass="13755">MTIFSWDASADTFTTQEDHNNMVDLALKACTTLVSFEPKLTIETHNYVMKAMLCFSALPNEPSDVVDPLIDNLTTLLCVILSTCGEDGRSRAEQLLHILKQIDQDVCSPVEHQRKRGCRATQV</sequence>
<proteinExistence type="predicted"/>
<reference evidence="1 2" key="1">
    <citation type="submission" date="2023-12" db="EMBL/GenBank/DDBJ databases">
        <title>A high-quality genome assembly for Dillenia turbinata (Dilleniales).</title>
        <authorList>
            <person name="Chanderbali A."/>
        </authorList>
    </citation>
    <scope>NUCLEOTIDE SEQUENCE [LARGE SCALE GENOMIC DNA]</scope>
    <source>
        <strain evidence="1">LSX21</strain>
        <tissue evidence="1">Leaf</tissue>
    </source>
</reference>
<gene>
    <name evidence="1" type="ORF">RJ641_025176</name>
</gene>
<keyword evidence="2" id="KW-1185">Reference proteome</keyword>
<dbReference type="InterPro" id="IPR045206">
    <property type="entry name" value="Maestro_heat-like_prot"/>
</dbReference>
<dbReference type="GO" id="GO:0005737">
    <property type="term" value="C:cytoplasm"/>
    <property type="evidence" value="ECO:0007669"/>
    <property type="project" value="TreeGrafter"/>
</dbReference>
<protein>
    <submittedName>
        <fullName evidence="1">Uncharacterized protein</fullName>
    </submittedName>
</protein>
<evidence type="ECO:0000313" key="2">
    <source>
        <dbReference type="Proteomes" id="UP001370490"/>
    </source>
</evidence>
<accession>A0AAN8W6E3</accession>
<dbReference type="PANTHER" id="PTHR23120:SF0">
    <property type="entry name" value="MAESTRO HEAT-LIKE REPEAT FAMILY MEMBER 1"/>
    <property type="match status" value="1"/>
</dbReference>
<comment type="caution">
    <text evidence="1">The sequence shown here is derived from an EMBL/GenBank/DDBJ whole genome shotgun (WGS) entry which is preliminary data.</text>
</comment>
<dbReference type="AlphaFoldDB" id="A0AAN8W6E3"/>
<dbReference type="Proteomes" id="UP001370490">
    <property type="component" value="Unassembled WGS sequence"/>
</dbReference>
<dbReference type="PANTHER" id="PTHR23120">
    <property type="entry name" value="MAESTRO-RELATED HEAT DOMAIN-CONTAINING"/>
    <property type="match status" value="1"/>
</dbReference>